<dbReference type="GO" id="GO:0045197">
    <property type="term" value="P:establishment or maintenance of epithelial cell apical/basal polarity"/>
    <property type="evidence" value="ECO:0007669"/>
    <property type="project" value="TreeGrafter"/>
</dbReference>
<proteinExistence type="predicted"/>
<dbReference type="PANTHER" id="PTHR16484">
    <property type="entry name" value="PARTITIONING DEFECTIVE 3 RELATED"/>
    <property type="match status" value="1"/>
</dbReference>
<dbReference type="InterPro" id="IPR001478">
    <property type="entry name" value="PDZ"/>
</dbReference>
<organism evidence="3 4">
    <name type="scientific">Fasciola hepatica</name>
    <name type="common">Liver fluke</name>
    <dbReference type="NCBI Taxonomy" id="6192"/>
    <lineage>
        <taxon>Eukaryota</taxon>
        <taxon>Metazoa</taxon>
        <taxon>Spiralia</taxon>
        <taxon>Lophotrochozoa</taxon>
        <taxon>Platyhelminthes</taxon>
        <taxon>Trematoda</taxon>
        <taxon>Digenea</taxon>
        <taxon>Plagiorchiida</taxon>
        <taxon>Echinostomata</taxon>
        <taxon>Echinostomatoidea</taxon>
        <taxon>Fasciolidae</taxon>
        <taxon>Fasciola</taxon>
    </lineage>
</organism>
<comment type="caution">
    <text evidence="3">The sequence shown here is derived from an EMBL/GenBank/DDBJ whole genome shotgun (WGS) entry which is preliminary data.</text>
</comment>
<feature type="domain" description="PDZ" evidence="2">
    <location>
        <begin position="608"/>
        <end position="703"/>
    </location>
</feature>
<dbReference type="GO" id="GO:0005912">
    <property type="term" value="C:adherens junction"/>
    <property type="evidence" value="ECO:0007669"/>
    <property type="project" value="TreeGrafter"/>
</dbReference>
<evidence type="ECO:0000313" key="3">
    <source>
        <dbReference type="EMBL" id="THD21318.1"/>
    </source>
</evidence>
<feature type="region of interest" description="Disordered" evidence="1">
    <location>
        <begin position="29"/>
        <end position="113"/>
    </location>
</feature>
<dbReference type="Proteomes" id="UP000230066">
    <property type="component" value="Unassembled WGS sequence"/>
</dbReference>
<dbReference type="SUPFAM" id="SSF50156">
    <property type="entry name" value="PDZ domain-like"/>
    <property type="match status" value="2"/>
</dbReference>
<dbReference type="PROSITE" id="PS50106">
    <property type="entry name" value="PDZ"/>
    <property type="match status" value="2"/>
</dbReference>
<feature type="region of interest" description="Disordered" evidence="1">
    <location>
        <begin position="787"/>
        <end position="814"/>
    </location>
</feature>
<dbReference type="GO" id="GO:0035091">
    <property type="term" value="F:phosphatidylinositol binding"/>
    <property type="evidence" value="ECO:0007669"/>
    <property type="project" value="TreeGrafter"/>
</dbReference>
<dbReference type="AlphaFoldDB" id="A0A4E0RIK8"/>
<evidence type="ECO:0000259" key="2">
    <source>
        <dbReference type="PROSITE" id="PS50106"/>
    </source>
</evidence>
<dbReference type="GO" id="GO:0016324">
    <property type="term" value="C:apical plasma membrane"/>
    <property type="evidence" value="ECO:0007669"/>
    <property type="project" value="TreeGrafter"/>
</dbReference>
<dbReference type="SMART" id="SM00228">
    <property type="entry name" value="PDZ"/>
    <property type="match status" value="2"/>
</dbReference>
<dbReference type="GO" id="GO:0007155">
    <property type="term" value="P:cell adhesion"/>
    <property type="evidence" value="ECO:0007669"/>
    <property type="project" value="TreeGrafter"/>
</dbReference>
<feature type="compositionally biased region" description="Polar residues" evidence="1">
    <location>
        <begin position="377"/>
        <end position="388"/>
    </location>
</feature>
<gene>
    <name evidence="3" type="ORF">D915_008066</name>
</gene>
<evidence type="ECO:0000313" key="4">
    <source>
        <dbReference type="Proteomes" id="UP000230066"/>
    </source>
</evidence>
<name>A0A4E0RIK8_FASHE</name>
<reference evidence="3" key="1">
    <citation type="submission" date="2019-03" db="EMBL/GenBank/DDBJ databases">
        <title>Improved annotation for the trematode Fasciola hepatica.</title>
        <authorList>
            <person name="Choi Y.-J."/>
            <person name="Martin J."/>
            <person name="Mitreva M."/>
        </authorList>
    </citation>
    <scope>NUCLEOTIDE SEQUENCE [LARGE SCALE GENOMIC DNA]</scope>
</reference>
<keyword evidence="4" id="KW-1185">Reference proteome</keyword>
<accession>A0A4E0RIK8</accession>
<sequence length="872" mass="95784">MLYTCGDGEDFRSRNDQPVLNGILVTPDDLYDSRKTSSNASTSLYVKPLTSESRDGGNGIQNRDHRDRSSGPMNKANRILESVNRGSFVHDGLRDTTHQRTNLQNFSKPNMRTASPAFSRMHRSSFKRDSAVRRSLGGTAIPPSWLNEDPLSVYDTSRTHVSQTPSAHSPSKPNKDILDLDLAPLLHIRVVRLPSLDDLGFSLDSYSHPSTGHFLGLRLCDRFQSRKIHFEARDNCPFEAGDLIVSVNQHRLSSMHESQAIRYVCNAFRDARQYTVEFGVFRLPHASEKTSSARSPQKQYYEPSTLPNRTSHAKRFSTAYQLETVHVADAKEVEATQHQPRRVQPSRNSIVSESVGIPNSPRRSYYNQVSPARLSASVESADTSTLSGAPTPPPRLASSPLLCVNRSSDSANKSYGNEIYPVASPSTQPSGSVRGRASARSGFGASSSLRIHRRSCSGVALKDMNAFNTKAIGQRISIELNKVADGGLGFTLTRRDTQTNPEGNDPVYVKKILPTGAAVQDGRLLIGDRLLSVDGIDVCNLDQVLTQLRAVPAGRTVHLLVSRQVASQVDDLAMGRKSALPSVSQSAEDPDLNSVDLPPRPFRSFTFEFRLPTNLSGVSGKPTLGVNFKWNTFPPDLDESTASMYAPLPGLYVESLLPDGLVIQAERPTLLPGDRLVGLNGDSLDGLGAKEISTKIKGVLSTVEKSGPEKQNAERFSLTVHRYRGLHRLSGTNAPRASIRNRRSMVASESSDQRDPLSSDRYANAPFLTDNRRRRSSLIEGAPDRSFLSVTSSSSAEGNSRHSTSSPRYLSVPPRMFSGTNPYFDREGFGRRSVSEKRHGQVDAAQLPFFQSQILPNRYKMPEGSSVGSSMF</sequence>
<dbReference type="InterPro" id="IPR052213">
    <property type="entry name" value="PAR3"/>
</dbReference>
<feature type="compositionally biased region" description="Polar residues" evidence="1">
    <location>
        <begin position="788"/>
        <end position="808"/>
    </location>
</feature>
<dbReference type="GO" id="GO:0005938">
    <property type="term" value="C:cell cortex"/>
    <property type="evidence" value="ECO:0007669"/>
    <property type="project" value="TreeGrafter"/>
</dbReference>
<feature type="compositionally biased region" description="Polar residues" evidence="1">
    <location>
        <begin position="289"/>
        <end position="298"/>
    </location>
</feature>
<feature type="region of interest" description="Disordered" evidence="1">
    <location>
        <begin position="416"/>
        <end position="439"/>
    </location>
</feature>
<dbReference type="GO" id="GO:0000226">
    <property type="term" value="P:microtubule cytoskeleton organization"/>
    <property type="evidence" value="ECO:0007669"/>
    <property type="project" value="TreeGrafter"/>
</dbReference>
<feature type="domain" description="PDZ" evidence="2">
    <location>
        <begin position="477"/>
        <end position="565"/>
    </location>
</feature>
<feature type="compositionally biased region" description="Polar residues" evidence="1">
    <location>
        <begin position="361"/>
        <end position="370"/>
    </location>
</feature>
<feature type="region of interest" description="Disordered" evidence="1">
    <location>
        <begin position="332"/>
        <end position="401"/>
    </location>
</feature>
<evidence type="ECO:0000256" key="1">
    <source>
        <dbReference type="SAM" id="MobiDB-lite"/>
    </source>
</evidence>
<dbReference type="GO" id="GO:0051660">
    <property type="term" value="P:establishment of centrosome localization"/>
    <property type="evidence" value="ECO:0007669"/>
    <property type="project" value="TreeGrafter"/>
</dbReference>
<dbReference type="Gene3D" id="2.30.42.10">
    <property type="match status" value="1"/>
</dbReference>
<dbReference type="GO" id="GO:0008104">
    <property type="term" value="P:intracellular protein localization"/>
    <property type="evidence" value="ECO:0007669"/>
    <property type="project" value="TreeGrafter"/>
</dbReference>
<feature type="compositionally biased region" description="Polar residues" evidence="1">
    <location>
        <begin position="99"/>
        <end position="113"/>
    </location>
</feature>
<dbReference type="PANTHER" id="PTHR16484:SF17">
    <property type="entry name" value="BAZOOKA, ISOFORM B"/>
    <property type="match status" value="1"/>
</dbReference>
<dbReference type="GO" id="GO:0030010">
    <property type="term" value="P:establishment of cell polarity"/>
    <property type="evidence" value="ECO:0007669"/>
    <property type="project" value="TreeGrafter"/>
</dbReference>
<dbReference type="Pfam" id="PF00595">
    <property type="entry name" value="PDZ"/>
    <property type="match status" value="1"/>
</dbReference>
<feature type="compositionally biased region" description="Low complexity" evidence="1">
    <location>
        <begin position="430"/>
        <end position="439"/>
    </location>
</feature>
<protein>
    <submittedName>
        <fullName evidence="3">Patched domain-containing protein 3</fullName>
    </submittedName>
</protein>
<dbReference type="EMBL" id="JXXN02003655">
    <property type="protein sequence ID" value="THD21318.1"/>
    <property type="molecule type" value="Genomic_DNA"/>
</dbReference>
<feature type="region of interest" description="Disordered" evidence="1">
    <location>
        <begin position="287"/>
        <end position="312"/>
    </location>
</feature>
<dbReference type="InterPro" id="IPR036034">
    <property type="entry name" value="PDZ_sf"/>
</dbReference>
<feature type="region of interest" description="Disordered" evidence="1">
    <location>
        <begin position="727"/>
        <end position="769"/>
    </location>
</feature>
<dbReference type="GO" id="GO:0043296">
    <property type="term" value="C:apical junction complex"/>
    <property type="evidence" value="ECO:0007669"/>
    <property type="project" value="TreeGrafter"/>
</dbReference>